<dbReference type="SUPFAM" id="SSF55961">
    <property type="entry name" value="Bet v1-like"/>
    <property type="match status" value="1"/>
</dbReference>
<organism evidence="2 3">
    <name type="scientific">Sphingomonas guangdongensis</name>
    <dbReference type="NCBI Taxonomy" id="1141890"/>
    <lineage>
        <taxon>Bacteria</taxon>
        <taxon>Pseudomonadati</taxon>
        <taxon>Pseudomonadota</taxon>
        <taxon>Alphaproteobacteria</taxon>
        <taxon>Sphingomonadales</taxon>
        <taxon>Sphingomonadaceae</taxon>
        <taxon>Sphingomonas</taxon>
    </lineage>
</organism>
<evidence type="ECO:0000256" key="1">
    <source>
        <dbReference type="SAM" id="SignalP"/>
    </source>
</evidence>
<keyword evidence="1" id="KW-0732">Signal</keyword>
<dbReference type="Pfam" id="PF10604">
    <property type="entry name" value="Polyketide_cyc2"/>
    <property type="match status" value="1"/>
</dbReference>
<accession>A0A285R188</accession>
<dbReference type="InterPro" id="IPR023393">
    <property type="entry name" value="START-like_dom_sf"/>
</dbReference>
<dbReference type="EMBL" id="OBMI01000003">
    <property type="protein sequence ID" value="SOB87489.1"/>
    <property type="molecule type" value="Genomic_DNA"/>
</dbReference>
<gene>
    <name evidence="2" type="ORF">SAMN06297144_2621</name>
</gene>
<sequence>MRTVGLGALVLAGPATAEVTAVTPTSFVIEQSVTVAAAPPQLWEKLRAPQKWWDPEHSYSGDSANLYLDAQAAGCFCERTPKDKGSVEHARVVYVAPGRMIRLVGALGPLQAEAVTGTLTWRVDPVDATTSKLSLSYVVGGHMRQGGEVMAPLVDKVLLNQLTRLKAAAEAGMAPAK</sequence>
<feature type="chain" id="PRO_5012583394" evidence="1">
    <location>
        <begin position="18"/>
        <end position="177"/>
    </location>
</feature>
<dbReference type="Gene3D" id="3.30.530.20">
    <property type="match status" value="1"/>
</dbReference>
<dbReference type="InterPro" id="IPR019587">
    <property type="entry name" value="Polyketide_cyclase/dehydratase"/>
</dbReference>
<dbReference type="RefSeq" id="WP_097064487.1">
    <property type="nucleotide sequence ID" value="NZ_OBMI01000003.1"/>
</dbReference>
<evidence type="ECO:0000313" key="2">
    <source>
        <dbReference type="EMBL" id="SOB87489.1"/>
    </source>
</evidence>
<dbReference type="OrthoDB" id="5735475at2"/>
<keyword evidence="3" id="KW-1185">Reference proteome</keyword>
<reference evidence="2 3" key="1">
    <citation type="submission" date="2017-07" db="EMBL/GenBank/DDBJ databases">
        <authorList>
            <person name="Sun Z.S."/>
            <person name="Albrecht U."/>
            <person name="Echele G."/>
            <person name="Lee C.C."/>
        </authorList>
    </citation>
    <scope>NUCLEOTIDE SEQUENCE [LARGE SCALE GENOMIC DNA]</scope>
    <source>
        <strain evidence="2 3">CGMCC 1.12672</strain>
    </source>
</reference>
<name>A0A285R188_9SPHN</name>
<proteinExistence type="predicted"/>
<dbReference type="AlphaFoldDB" id="A0A285R188"/>
<dbReference type="Proteomes" id="UP000219494">
    <property type="component" value="Unassembled WGS sequence"/>
</dbReference>
<protein>
    <submittedName>
        <fullName evidence="2">Polyketide cyclase / dehydrase and lipid transport</fullName>
    </submittedName>
</protein>
<evidence type="ECO:0000313" key="3">
    <source>
        <dbReference type="Proteomes" id="UP000219494"/>
    </source>
</evidence>
<feature type="signal peptide" evidence="1">
    <location>
        <begin position="1"/>
        <end position="17"/>
    </location>
</feature>